<keyword evidence="2" id="KW-0732">Signal</keyword>
<dbReference type="GO" id="GO:0008083">
    <property type="term" value="F:growth factor activity"/>
    <property type="evidence" value="ECO:0007669"/>
    <property type="project" value="TreeGrafter"/>
</dbReference>
<reference evidence="3" key="1">
    <citation type="submission" date="2023-03" db="EMBL/GenBank/DDBJ databases">
        <title>Electrophorus voltai genome.</title>
        <authorList>
            <person name="Bian C."/>
        </authorList>
    </citation>
    <scope>NUCLEOTIDE SEQUENCE</scope>
    <source>
        <strain evidence="3">CB-2022</strain>
        <tissue evidence="3">Muscle</tissue>
    </source>
</reference>
<dbReference type="PANTHER" id="PTHR15192">
    <property type="entry name" value="PROTEIN CBG05349"/>
    <property type="match status" value="1"/>
</dbReference>
<dbReference type="Proteomes" id="UP001239994">
    <property type="component" value="Unassembled WGS sequence"/>
</dbReference>
<proteinExistence type="predicted"/>
<dbReference type="SUPFAM" id="SSF51905">
    <property type="entry name" value="FAD/NAD(P)-binding domain"/>
    <property type="match status" value="1"/>
</dbReference>
<feature type="signal peptide" evidence="2">
    <location>
        <begin position="1"/>
        <end position="38"/>
    </location>
</feature>
<evidence type="ECO:0000313" key="3">
    <source>
        <dbReference type="EMBL" id="KAK1795459.1"/>
    </source>
</evidence>
<organism evidence="3 4">
    <name type="scientific">Electrophorus voltai</name>
    <dbReference type="NCBI Taxonomy" id="2609070"/>
    <lineage>
        <taxon>Eukaryota</taxon>
        <taxon>Metazoa</taxon>
        <taxon>Chordata</taxon>
        <taxon>Craniata</taxon>
        <taxon>Vertebrata</taxon>
        <taxon>Euteleostomi</taxon>
        <taxon>Actinopterygii</taxon>
        <taxon>Neopterygii</taxon>
        <taxon>Teleostei</taxon>
        <taxon>Ostariophysi</taxon>
        <taxon>Gymnotiformes</taxon>
        <taxon>Gymnotoidei</taxon>
        <taxon>Gymnotidae</taxon>
        <taxon>Electrophorus</taxon>
    </lineage>
</organism>
<dbReference type="InterPro" id="IPR029731">
    <property type="entry name" value="OSGIN1/2"/>
</dbReference>
<dbReference type="EMBL" id="JAROKS010000016">
    <property type="protein sequence ID" value="KAK1795459.1"/>
    <property type="molecule type" value="Genomic_DNA"/>
</dbReference>
<evidence type="ECO:0008006" key="5">
    <source>
        <dbReference type="Google" id="ProtNLM"/>
    </source>
</evidence>
<dbReference type="GO" id="GO:0030308">
    <property type="term" value="P:negative regulation of cell growth"/>
    <property type="evidence" value="ECO:0007669"/>
    <property type="project" value="TreeGrafter"/>
</dbReference>
<protein>
    <recommendedName>
        <fullName evidence="5">Oxidative stress induced growth inhibitor family member 2</fullName>
    </recommendedName>
</protein>
<dbReference type="Gene3D" id="3.50.50.60">
    <property type="entry name" value="FAD/NAD(P)-binding domain"/>
    <property type="match status" value="1"/>
</dbReference>
<gene>
    <name evidence="3" type="ORF">P4O66_010635</name>
</gene>
<sequence length="731" mass="79759">MDSTVARIVGNLGCAPRRWRSKSLCLLLLAAASVCTRSNPAALNAEVPANLGEINGECWDASSLAVIEVRRLRIADTVGAFWDFMTYLRASQLPKHQDLFMKLAQVFWERYVDCVLSRAHGLGRRAVPTLALAVTMPLRDKNSLSRDGPPAMPVVIIGNGPSGICLSHLLSGYTPYLDAAVVHPNPILYHKLQEAKHLPITEQASYSKLTSKLNTKNDLQYLCEGLEGRSGNPVAVLYDTLLHPDADRGFEFPSVLQWRLDKRHHIPHLILGKSAPGGAWHAMEGSMLTISLGIWMELPGVSYRDVNPAKRRAASSNRASPEEIVSYYQNYVTLMGLQRNFVENTYVTSVQRLHRVHENSLAKENDNGDQMNKADYGTGHGPQTGTDAGHDGKEHEKSHILKHGTENGIGRVQGGDGEDRWERRGEGTRESAVSQGLWEVRGYQQLQGETHVPFSLFAENVVLATGASDSPARLGVEGEELPYVFHSVRDLGAAVSQRGKSGPASDPVLVVGAGLSAADAILCACDHSISVLHAFRKRADDPSLIFKQLPKALYPEYHRVYHMMCSQTHLPAPVTNRGVNPTVPSASSALLPDYTSFPEHCVLSFHPDMSCVLRGSNGVLRAVKVSMVLVLIGTYPDLFFIKEKGQYLGLDSSRPISCKHNPVDINPYTFECRAEPGLFAMGPLVGDNFVRFLKGGALGIASCLLKRLKKMEKKLIEDGGGGQGGSPGGFV</sequence>
<feature type="region of interest" description="Disordered" evidence="1">
    <location>
        <begin position="406"/>
        <end position="428"/>
    </location>
</feature>
<evidence type="ECO:0000256" key="1">
    <source>
        <dbReference type="SAM" id="MobiDB-lite"/>
    </source>
</evidence>
<dbReference type="AlphaFoldDB" id="A0AAD8ZBW9"/>
<dbReference type="PANTHER" id="PTHR15192:SF4">
    <property type="entry name" value="OXIDATIVE STRESS-INDUCED GROWTH INHIBITOR 2"/>
    <property type="match status" value="1"/>
</dbReference>
<evidence type="ECO:0000313" key="4">
    <source>
        <dbReference type="Proteomes" id="UP001239994"/>
    </source>
</evidence>
<evidence type="ECO:0000256" key="2">
    <source>
        <dbReference type="SAM" id="SignalP"/>
    </source>
</evidence>
<comment type="caution">
    <text evidence="3">The sequence shown here is derived from an EMBL/GenBank/DDBJ whole genome shotgun (WGS) entry which is preliminary data.</text>
</comment>
<name>A0AAD8ZBW9_9TELE</name>
<feature type="region of interest" description="Disordered" evidence="1">
    <location>
        <begin position="362"/>
        <end position="393"/>
    </location>
</feature>
<feature type="compositionally biased region" description="Basic and acidic residues" evidence="1">
    <location>
        <begin position="417"/>
        <end position="428"/>
    </location>
</feature>
<feature type="chain" id="PRO_5041998296" description="Oxidative stress induced growth inhibitor family member 2" evidence="2">
    <location>
        <begin position="39"/>
        <end position="731"/>
    </location>
</feature>
<accession>A0AAD8ZBW9</accession>
<dbReference type="InterPro" id="IPR036188">
    <property type="entry name" value="FAD/NAD-bd_sf"/>
</dbReference>
<keyword evidence="4" id="KW-1185">Reference proteome</keyword>